<feature type="transmembrane region" description="Helical" evidence="6">
    <location>
        <begin position="5"/>
        <end position="22"/>
    </location>
</feature>
<name>A0ABQ8ZB42_9EUKA</name>
<dbReference type="Pfam" id="PF04750">
    <property type="entry name" value="Far-17a_AIG1"/>
    <property type="match status" value="1"/>
</dbReference>
<sequence>MKLIITTIWSFIATLLCFYAWYNLHVYGLLKFKLQVQFFTKWSFAIETIYFLTSTLKQLYVLIFDRKKGIRQSKFFALLFSLAASCTTIAGIMFWVLAITNRELLENKTIIPNQPPIFVHHLFHTMSLILWIIELIILPNIIRTIPSNFLVLGSIFIVALSYGSQSKYTQLTTGGSAYPFLDKFSLVQWIIFFAITTIVGFVLQKFVLWIISLRIPKGVNEAKKSNPQKNKQANLKKKNSRARKID</sequence>
<organism evidence="7 8">
    <name type="scientific">Anaeramoeba flamelloides</name>
    <dbReference type="NCBI Taxonomy" id="1746091"/>
    <lineage>
        <taxon>Eukaryota</taxon>
        <taxon>Metamonada</taxon>
        <taxon>Anaeramoebidae</taxon>
        <taxon>Anaeramoeba</taxon>
    </lineage>
</organism>
<evidence type="ECO:0000256" key="4">
    <source>
        <dbReference type="ARBA" id="ARBA00023136"/>
    </source>
</evidence>
<evidence type="ECO:0000313" key="8">
    <source>
        <dbReference type="Proteomes" id="UP001150062"/>
    </source>
</evidence>
<evidence type="ECO:0000256" key="2">
    <source>
        <dbReference type="ARBA" id="ARBA00022692"/>
    </source>
</evidence>
<dbReference type="PANTHER" id="PTHR10989:SF16">
    <property type="entry name" value="AT02829P-RELATED"/>
    <property type="match status" value="1"/>
</dbReference>
<keyword evidence="4 6" id="KW-0472">Membrane</keyword>
<evidence type="ECO:0000256" key="1">
    <source>
        <dbReference type="ARBA" id="ARBA00004127"/>
    </source>
</evidence>
<feature type="region of interest" description="Disordered" evidence="5">
    <location>
        <begin position="221"/>
        <end position="246"/>
    </location>
</feature>
<feature type="transmembrane region" description="Helical" evidence="6">
    <location>
        <begin position="75"/>
        <end position="97"/>
    </location>
</feature>
<dbReference type="Proteomes" id="UP001150062">
    <property type="component" value="Unassembled WGS sequence"/>
</dbReference>
<reference evidence="7" key="1">
    <citation type="submission" date="2022-08" db="EMBL/GenBank/DDBJ databases">
        <title>Novel sulfate-reducing endosymbionts in the free-living metamonad Anaeramoeba.</title>
        <authorList>
            <person name="Jerlstrom-Hultqvist J."/>
            <person name="Cepicka I."/>
            <person name="Gallot-Lavallee L."/>
            <person name="Salas-Leiva D."/>
            <person name="Curtis B.A."/>
            <person name="Zahonova K."/>
            <person name="Pipaliya S."/>
            <person name="Dacks J."/>
            <person name="Roger A.J."/>
        </authorList>
    </citation>
    <scope>NUCLEOTIDE SEQUENCE</scope>
    <source>
        <strain evidence="7">Schooner1</strain>
    </source>
</reference>
<dbReference type="PANTHER" id="PTHR10989">
    <property type="entry name" value="ANDROGEN-INDUCED PROTEIN 1-RELATED"/>
    <property type="match status" value="1"/>
</dbReference>
<feature type="transmembrane region" description="Helical" evidence="6">
    <location>
        <begin position="42"/>
        <end position="63"/>
    </location>
</feature>
<feature type="compositionally biased region" description="Basic residues" evidence="5">
    <location>
        <begin position="234"/>
        <end position="246"/>
    </location>
</feature>
<comment type="subcellular location">
    <subcellularLocation>
        <location evidence="1">Endomembrane system</location>
        <topology evidence="1">Multi-pass membrane protein</topology>
    </subcellularLocation>
</comment>
<comment type="caution">
    <text evidence="7">The sequence shown here is derived from an EMBL/GenBank/DDBJ whole genome shotgun (WGS) entry which is preliminary data.</text>
</comment>
<protein>
    <submittedName>
        <fullName evidence="7">Androgen-induced protein</fullName>
    </submittedName>
</protein>
<gene>
    <name evidence="7" type="ORF">M0813_12665</name>
</gene>
<evidence type="ECO:0000256" key="3">
    <source>
        <dbReference type="ARBA" id="ARBA00022989"/>
    </source>
</evidence>
<keyword evidence="2 6" id="KW-0812">Transmembrane</keyword>
<feature type="transmembrane region" description="Helical" evidence="6">
    <location>
        <begin position="117"/>
        <end position="137"/>
    </location>
</feature>
<evidence type="ECO:0000313" key="7">
    <source>
        <dbReference type="EMBL" id="KAJ6254107.1"/>
    </source>
</evidence>
<keyword evidence="8" id="KW-1185">Reference proteome</keyword>
<feature type="transmembrane region" description="Helical" evidence="6">
    <location>
        <begin position="149"/>
        <end position="166"/>
    </location>
</feature>
<dbReference type="EMBL" id="JAOAOG010000026">
    <property type="protein sequence ID" value="KAJ6254107.1"/>
    <property type="molecule type" value="Genomic_DNA"/>
</dbReference>
<proteinExistence type="predicted"/>
<evidence type="ECO:0000256" key="5">
    <source>
        <dbReference type="SAM" id="MobiDB-lite"/>
    </source>
</evidence>
<dbReference type="InterPro" id="IPR006838">
    <property type="entry name" value="ADTRP_AIG1"/>
</dbReference>
<accession>A0ABQ8ZB42</accession>
<keyword evidence="3 6" id="KW-1133">Transmembrane helix</keyword>
<evidence type="ECO:0000256" key="6">
    <source>
        <dbReference type="SAM" id="Phobius"/>
    </source>
</evidence>
<feature type="transmembrane region" description="Helical" evidence="6">
    <location>
        <begin position="186"/>
        <end position="211"/>
    </location>
</feature>